<dbReference type="SMART" id="SM00855">
    <property type="entry name" value="PGAM"/>
    <property type="match status" value="1"/>
</dbReference>
<dbReference type="RefSeq" id="WP_132155822.1">
    <property type="nucleotide sequence ID" value="NZ_SLWR01000014.1"/>
</dbReference>
<proteinExistence type="predicted"/>
<evidence type="ECO:0000313" key="3">
    <source>
        <dbReference type="Proteomes" id="UP000295573"/>
    </source>
</evidence>
<evidence type="ECO:0000256" key="1">
    <source>
        <dbReference type="PIRSR" id="PIRSR613078-2"/>
    </source>
</evidence>
<feature type="binding site" evidence="1">
    <location>
        <begin position="29"/>
        <end position="36"/>
    </location>
    <ligand>
        <name>substrate</name>
    </ligand>
</feature>
<dbReference type="InterPro" id="IPR013078">
    <property type="entry name" value="His_Pase_superF_clade-1"/>
</dbReference>
<keyword evidence="3" id="KW-1185">Reference proteome</keyword>
<dbReference type="SUPFAM" id="SSF53254">
    <property type="entry name" value="Phosphoglycerate mutase-like"/>
    <property type="match status" value="1"/>
</dbReference>
<name>A0A4R2IHY0_9ACTN</name>
<accession>A0A4R2IHY0</accession>
<dbReference type="Pfam" id="PF00300">
    <property type="entry name" value="His_Phos_1"/>
    <property type="match status" value="1"/>
</dbReference>
<dbReference type="InterPro" id="IPR029033">
    <property type="entry name" value="His_PPase_superfam"/>
</dbReference>
<dbReference type="Gene3D" id="3.40.50.1240">
    <property type="entry name" value="Phosphoglycerate mutase-like"/>
    <property type="match status" value="1"/>
</dbReference>
<organism evidence="2 3">
    <name type="scientific">Kribbella antiqua</name>
    <dbReference type="NCBI Taxonomy" id="2512217"/>
    <lineage>
        <taxon>Bacteria</taxon>
        <taxon>Bacillati</taxon>
        <taxon>Actinomycetota</taxon>
        <taxon>Actinomycetes</taxon>
        <taxon>Propionibacteriales</taxon>
        <taxon>Kribbellaceae</taxon>
        <taxon>Kribbella</taxon>
    </lineage>
</organism>
<dbReference type="EMBL" id="SLWR01000014">
    <property type="protein sequence ID" value="TCO42325.1"/>
    <property type="molecule type" value="Genomic_DNA"/>
</dbReference>
<sequence>MTMSYPTQLLRPSAITERALGVCRLYVVRHGTTTMNVENRYRGRRDIPLDAQGYQDAVDAARLLSKVGLTAVYTGPLRRTIATAQIIADEARVPDLRILHGLNNVDYGAWEGMTADEAMMYDPVAFGLYRTSPSRAACPLGERLSDAQDRMIGALQLIGSRHLGETVAAVTHAVMIRLAVARLNGVDAESWRIPVGRGSLCGFEIDAAGTRLTDLPAGSDVD</sequence>
<reference evidence="2 3" key="1">
    <citation type="journal article" date="2015" name="Stand. Genomic Sci.">
        <title>Genomic Encyclopedia of Bacterial and Archaeal Type Strains, Phase III: the genomes of soil and plant-associated and newly described type strains.</title>
        <authorList>
            <person name="Whitman W.B."/>
            <person name="Woyke T."/>
            <person name="Klenk H.P."/>
            <person name="Zhou Y."/>
            <person name="Lilburn T.G."/>
            <person name="Beck B.J."/>
            <person name="De Vos P."/>
            <person name="Vandamme P."/>
            <person name="Eisen J.A."/>
            <person name="Garrity G."/>
            <person name="Hugenholtz P."/>
            <person name="Kyrpides N.C."/>
        </authorList>
    </citation>
    <scope>NUCLEOTIDE SEQUENCE [LARGE SCALE GENOMIC DNA]</scope>
    <source>
        <strain evidence="2 3">VKM Ac-2541</strain>
    </source>
</reference>
<feature type="binding site" evidence="1">
    <location>
        <position position="79"/>
    </location>
    <ligand>
        <name>substrate</name>
    </ligand>
</feature>
<gene>
    <name evidence="2" type="ORF">EV646_114149</name>
</gene>
<dbReference type="OrthoDB" id="4697614at2"/>
<dbReference type="PANTHER" id="PTHR48100:SF1">
    <property type="entry name" value="HISTIDINE PHOSPHATASE FAMILY PROTEIN-RELATED"/>
    <property type="match status" value="1"/>
</dbReference>
<comment type="caution">
    <text evidence="2">The sequence shown here is derived from an EMBL/GenBank/DDBJ whole genome shotgun (WGS) entry which is preliminary data.</text>
</comment>
<dbReference type="PANTHER" id="PTHR48100">
    <property type="entry name" value="BROAD-SPECIFICITY PHOSPHATASE YOR283W-RELATED"/>
    <property type="match status" value="1"/>
</dbReference>
<dbReference type="AlphaFoldDB" id="A0A4R2IHY0"/>
<dbReference type="GO" id="GO:0005737">
    <property type="term" value="C:cytoplasm"/>
    <property type="evidence" value="ECO:0007669"/>
    <property type="project" value="TreeGrafter"/>
</dbReference>
<evidence type="ECO:0000313" key="2">
    <source>
        <dbReference type="EMBL" id="TCO42325.1"/>
    </source>
</evidence>
<protein>
    <submittedName>
        <fullName evidence="2">Alpha-ribazole phosphatase/probable phosphoglycerate mutase</fullName>
    </submittedName>
</protein>
<dbReference type="Proteomes" id="UP000295573">
    <property type="component" value="Unassembled WGS sequence"/>
</dbReference>
<dbReference type="GO" id="GO:0016791">
    <property type="term" value="F:phosphatase activity"/>
    <property type="evidence" value="ECO:0007669"/>
    <property type="project" value="TreeGrafter"/>
</dbReference>
<dbReference type="InterPro" id="IPR050275">
    <property type="entry name" value="PGM_Phosphatase"/>
</dbReference>
<dbReference type="CDD" id="cd07067">
    <property type="entry name" value="HP_PGM_like"/>
    <property type="match status" value="1"/>
</dbReference>